<evidence type="ECO:0000256" key="5">
    <source>
        <dbReference type="ARBA" id="ARBA00023002"/>
    </source>
</evidence>
<evidence type="ECO:0000256" key="6">
    <source>
        <dbReference type="RuleBase" id="RU361277"/>
    </source>
</evidence>
<dbReference type="PROSITE" id="PS00059">
    <property type="entry name" value="ADH_ZINC"/>
    <property type="match status" value="1"/>
</dbReference>
<evidence type="ECO:0000313" key="9">
    <source>
        <dbReference type="Proteomes" id="UP000190135"/>
    </source>
</evidence>
<keyword evidence="9" id="KW-1185">Reference proteome</keyword>
<comment type="similarity">
    <text evidence="2 6">Belongs to the zinc-containing alcohol dehydrogenase family.</text>
</comment>
<dbReference type="InterPro" id="IPR045306">
    <property type="entry name" value="SDH-like"/>
</dbReference>
<evidence type="ECO:0000256" key="1">
    <source>
        <dbReference type="ARBA" id="ARBA00001947"/>
    </source>
</evidence>
<evidence type="ECO:0000256" key="2">
    <source>
        <dbReference type="ARBA" id="ARBA00008072"/>
    </source>
</evidence>
<feature type="domain" description="Enoyl reductase (ER)" evidence="7">
    <location>
        <begin position="9"/>
        <end position="338"/>
    </location>
</feature>
<accession>A0A1T4SIA8</accession>
<dbReference type="Pfam" id="PF00107">
    <property type="entry name" value="ADH_zinc_N"/>
    <property type="match status" value="1"/>
</dbReference>
<dbReference type="PANTHER" id="PTHR43161">
    <property type="entry name" value="SORBITOL DEHYDROGENASE"/>
    <property type="match status" value="1"/>
</dbReference>
<dbReference type="SUPFAM" id="SSF50129">
    <property type="entry name" value="GroES-like"/>
    <property type="match status" value="1"/>
</dbReference>
<sequence length="347" mass="37449">MEVTGVVLERPHSLSIRKIEVPWTSEPGPNEVLIAVNTVGICGSDVHYYEYGNIGDFVVREPMILGHEASGVVRKVGSAVKHLKEGDRVCMEPGIPDFMSLQTLRGMYNLDPAVRFWATPPVHGCLTPEIVHPASLTYRLPDTVSFAEGALVEPLAIGVYAAKKAKIQPGDIAVLAGAGTIGMMVAYSALAAGCAEVIVSDFAKEKLAILGKRPEITTVDLGSQDLMEVVAERTNGRGADVFFEASGSTKPFDTMFKVVAPGGRIVLVGMPAEKPAFDVVALEVKEISLTGTFRYANVWDRTLNLLGSGKIDVKPLISETYPFEKSIEAFERAAEHRPSDVKIQIKL</sequence>
<dbReference type="Gene3D" id="3.90.180.10">
    <property type="entry name" value="Medium-chain alcohol dehydrogenases, catalytic domain"/>
    <property type="match status" value="1"/>
</dbReference>
<dbReference type="GO" id="GO:0008270">
    <property type="term" value="F:zinc ion binding"/>
    <property type="evidence" value="ECO:0007669"/>
    <property type="project" value="InterPro"/>
</dbReference>
<keyword evidence="5" id="KW-0560">Oxidoreductase</keyword>
<evidence type="ECO:0000313" key="8">
    <source>
        <dbReference type="EMBL" id="SKA27929.1"/>
    </source>
</evidence>
<dbReference type="InterPro" id="IPR036291">
    <property type="entry name" value="NAD(P)-bd_dom_sf"/>
</dbReference>
<dbReference type="InterPro" id="IPR002328">
    <property type="entry name" value="ADH_Zn_CS"/>
</dbReference>
<dbReference type="SMART" id="SM00829">
    <property type="entry name" value="PKS_ER"/>
    <property type="match status" value="1"/>
</dbReference>
<organism evidence="8 9">
    <name type="scientific">Consotaella salsifontis</name>
    <dbReference type="NCBI Taxonomy" id="1365950"/>
    <lineage>
        <taxon>Bacteria</taxon>
        <taxon>Pseudomonadati</taxon>
        <taxon>Pseudomonadota</taxon>
        <taxon>Alphaproteobacteria</taxon>
        <taxon>Hyphomicrobiales</taxon>
        <taxon>Aurantimonadaceae</taxon>
        <taxon>Consotaella</taxon>
    </lineage>
</organism>
<dbReference type="AlphaFoldDB" id="A0A1T4SIA8"/>
<dbReference type="GO" id="GO:0016616">
    <property type="term" value="F:oxidoreductase activity, acting on the CH-OH group of donors, NAD or NADP as acceptor"/>
    <property type="evidence" value="ECO:0007669"/>
    <property type="project" value="InterPro"/>
</dbReference>
<dbReference type="Proteomes" id="UP000190135">
    <property type="component" value="Unassembled WGS sequence"/>
</dbReference>
<dbReference type="STRING" id="1365950.SAMN05428963_11132"/>
<evidence type="ECO:0000256" key="3">
    <source>
        <dbReference type="ARBA" id="ARBA00022723"/>
    </source>
</evidence>
<keyword evidence="3 6" id="KW-0479">Metal-binding</keyword>
<dbReference type="Pfam" id="PF08240">
    <property type="entry name" value="ADH_N"/>
    <property type="match status" value="1"/>
</dbReference>
<dbReference type="Gene3D" id="3.40.50.720">
    <property type="entry name" value="NAD(P)-binding Rossmann-like Domain"/>
    <property type="match status" value="1"/>
</dbReference>
<dbReference type="SUPFAM" id="SSF51735">
    <property type="entry name" value="NAD(P)-binding Rossmann-fold domains"/>
    <property type="match status" value="1"/>
</dbReference>
<dbReference type="InterPro" id="IPR013154">
    <property type="entry name" value="ADH-like_N"/>
</dbReference>
<dbReference type="EMBL" id="FUXL01000011">
    <property type="protein sequence ID" value="SKA27929.1"/>
    <property type="molecule type" value="Genomic_DNA"/>
</dbReference>
<dbReference type="PANTHER" id="PTHR43161:SF9">
    <property type="entry name" value="SORBITOL DEHYDROGENASE"/>
    <property type="match status" value="1"/>
</dbReference>
<proteinExistence type="inferred from homology"/>
<reference evidence="9" key="1">
    <citation type="submission" date="2017-02" db="EMBL/GenBank/DDBJ databases">
        <authorList>
            <person name="Varghese N."/>
            <person name="Submissions S."/>
        </authorList>
    </citation>
    <scope>NUCLEOTIDE SEQUENCE [LARGE SCALE GENOMIC DNA]</scope>
    <source>
        <strain evidence="9">USBA 369</strain>
    </source>
</reference>
<protein>
    <submittedName>
        <fullName evidence="8">D-xylulose reductase</fullName>
    </submittedName>
</protein>
<gene>
    <name evidence="8" type="ORF">SAMN05428963_11132</name>
</gene>
<evidence type="ECO:0000259" key="7">
    <source>
        <dbReference type="SMART" id="SM00829"/>
    </source>
</evidence>
<comment type="cofactor">
    <cofactor evidence="1 6">
        <name>Zn(2+)</name>
        <dbReference type="ChEBI" id="CHEBI:29105"/>
    </cofactor>
</comment>
<dbReference type="InterPro" id="IPR020843">
    <property type="entry name" value="ER"/>
</dbReference>
<dbReference type="InterPro" id="IPR013149">
    <property type="entry name" value="ADH-like_C"/>
</dbReference>
<evidence type="ECO:0000256" key="4">
    <source>
        <dbReference type="ARBA" id="ARBA00022833"/>
    </source>
</evidence>
<dbReference type="CDD" id="cd05285">
    <property type="entry name" value="sorbitol_DH"/>
    <property type="match status" value="1"/>
</dbReference>
<name>A0A1T4SIA8_9HYPH</name>
<dbReference type="InterPro" id="IPR011032">
    <property type="entry name" value="GroES-like_sf"/>
</dbReference>
<dbReference type="OrthoDB" id="9809185at2"/>
<dbReference type="RefSeq" id="WP_078709310.1">
    <property type="nucleotide sequence ID" value="NZ_FUXL01000011.1"/>
</dbReference>
<keyword evidence="4 6" id="KW-0862">Zinc</keyword>